<organism evidence="2 5">
    <name type="scientific">Adineta steineri</name>
    <dbReference type="NCBI Taxonomy" id="433720"/>
    <lineage>
        <taxon>Eukaryota</taxon>
        <taxon>Metazoa</taxon>
        <taxon>Spiralia</taxon>
        <taxon>Gnathifera</taxon>
        <taxon>Rotifera</taxon>
        <taxon>Eurotatoria</taxon>
        <taxon>Bdelloidea</taxon>
        <taxon>Adinetida</taxon>
        <taxon>Adinetidae</taxon>
        <taxon>Adineta</taxon>
    </lineage>
</organism>
<name>A0A815UTF4_9BILA</name>
<evidence type="ECO:0000313" key="4">
    <source>
        <dbReference type="Proteomes" id="UP000663832"/>
    </source>
</evidence>
<feature type="region of interest" description="Disordered" evidence="1">
    <location>
        <begin position="157"/>
        <end position="177"/>
    </location>
</feature>
<dbReference type="Proteomes" id="UP000663832">
    <property type="component" value="Unassembled WGS sequence"/>
</dbReference>
<feature type="compositionally biased region" description="Low complexity" evidence="1">
    <location>
        <begin position="163"/>
        <end position="173"/>
    </location>
</feature>
<gene>
    <name evidence="2" type="ORF">BJG266_LOCUS44130</name>
    <name evidence="3" type="ORF">QVE165_LOCUS61077</name>
</gene>
<sequence length="238" mass="28098">MYCRTFYPNTNSYSSFLFTRSDYNNTLNHPTCSSSPSYHDQISSPPTTITTQHHRRRRLEDPIITYASNYYATYPQQTLHSPPPSPQTTTTTIPSNRRIYQESHDKDTYCDLYNLLECPSSVKQRKKYILSDNNLRCHHRSIDYKDSHVKVNNISERKHHTKQQQQQQQEQQQPSCFNDKKCQNNKLSLKKQYHKSQEKIKNNDRICQRHSPSKGFFRRVACNYFCMPITDTNGDISS</sequence>
<feature type="region of interest" description="Disordered" evidence="1">
    <location>
        <begin position="76"/>
        <end position="99"/>
    </location>
</feature>
<evidence type="ECO:0000313" key="2">
    <source>
        <dbReference type="EMBL" id="CAF1518321.1"/>
    </source>
</evidence>
<dbReference type="OrthoDB" id="9998386at2759"/>
<proteinExistence type="predicted"/>
<dbReference type="Proteomes" id="UP000663877">
    <property type="component" value="Unassembled WGS sequence"/>
</dbReference>
<protein>
    <submittedName>
        <fullName evidence="2">Uncharacterized protein</fullName>
    </submittedName>
</protein>
<dbReference type="EMBL" id="CAJNOI010003439">
    <property type="protein sequence ID" value="CAF1518321.1"/>
    <property type="molecule type" value="Genomic_DNA"/>
</dbReference>
<evidence type="ECO:0000313" key="5">
    <source>
        <dbReference type="Proteomes" id="UP000663877"/>
    </source>
</evidence>
<evidence type="ECO:0000313" key="3">
    <source>
        <dbReference type="EMBL" id="CAF1649414.1"/>
    </source>
</evidence>
<dbReference type="EMBL" id="CAJNOM010003794">
    <property type="protein sequence ID" value="CAF1649414.1"/>
    <property type="molecule type" value="Genomic_DNA"/>
</dbReference>
<reference evidence="2" key="1">
    <citation type="submission" date="2021-02" db="EMBL/GenBank/DDBJ databases">
        <authorList>
            <person name="Nowell W R."/>
        </authorList>
    </citation>
    <scope>NUCLEOTIDE SEQUENCE</scope>
</reference>
<comment type="caution">
    <text evidence="2">The sequence shown here is derived from an EMBL/GenBank/DDBJ whole genome shotgun (WGS) entry which is preliminary data.</text>
</comment>
<keyword evidence="4" id="KW-1185">Reference proteome</keyword>
<accession>A0A815UTF4</accession>
<evidence type="ECO:0000256" key="1">
    <source>
        <dbReference type="SAM" id="MobiDB-lite"/>
    </source>
</evidence>
<dbReference type="AlphaFoldDB" id="A0A815UTF4"/>